<accession>A0A845M6L2</accession>
<name>A0A845M6L2_9RHOB</name>
<dbReference type="Proteomes" id="UP000467322">
    <property type="component" value="Unassembled WGS sequence"/>
</dbReference>
<dbReference type="Gene3D" id="3.30.200.20">
    <property type="entry name" value="Phosphorylase Kinase, domain 1"/>
    <property type="match status" value="1"/>
</dbReference>
<organism evidence="2 3">
    <name type="scientific">Maritimibacter harenae</name>
    <dbReference type="NCBI Taxonomy" id="2606218"/>
    <lineage>
        <taxon>Bacteria</taxon>
        <taxon>Pseudomonadati</taxon>
        <taxon>Pseudomonadota</taxon>
        <taxon>Alphaproteobacteria</taxon>
        <taxon>Rhodobacterales</taxon>
        <taxon>Roseobacteraceae</taxon>
        <taxon>Maritimibacter</taxon>
    </lineage>
</organism>
<reference evidence="2 3" key="1">
    <citation type="submission" date="2019-12" db="EMBL/GenBank/DDBJ databases">
        <title>Maritimibacter sp. nov. sp. isolated from sea sand.</title>
        <authorList>
            <person name="Kim J."/>
            <person name="Jeong S.E."/>
            <person name="Jung H.S."/>
            <person name="Jeon C.O."/>
        </authorList>
    </citation>
    <scope>NUCLEOTIDE SEQUENCE [LARGE SCALE GENOMIC DNA]</scope>
    <source>
        <strain evidence="2 3">DP07</strain>
    </source>
</reference>
<dbReference type="Pfam" id="PF01636">
    <property type="entry name" value="APH"/>
    <property type="match status" value="1"/>
</dbReference>
<feature type="domain" description="Aminoglycoside phosphotransferase" evidence="1">
    <location>
        <begin position="25"/>
        <end position="249"/>
    </location>
</feature>
<gene>
    <name evidence="2" type="ORF">GQE99_03410</name>
</gene>
<sequence>MAEREDKIRAFLADAGWADARRGLLAGDASNRRYERLENNGDRAVLMDAPPERGEDVRPFLRIAAHLRDAGLSAPMIFAQDAENGFLLLEDLGDTLFSRVLETHPTDERALYLAATDVLLALHQAPAIDAPDYGADTMSDIAGLAVDWYAFGATGIRSDAARADLTGTLRNAFSALDQWSPVLVLRDYHAENLLWLPDRTAPANVGLLDFQDAGLGHPAYDLMSLARDARRDVDPATREAMIAHYRARAGLPADEFSHACATVSAQRNLRILGVFARLSLHYGKPGYIDLIPRVWGNLAADLSHPDLGALMDTVQAVLPPPTPDLLALLKAKCATIPTP</sequence>
<protein>
    <submittedName>
        <fullName evidence="2">Phosphotransferase</fullName>
    </submittedName>
</protein>
<keyword evidence="2" id="KW-0808">Transferase</keyword>
<dbReference type="InterPro" id="IPR011009">
    <property type="entry name" value="Kinase-like_dom_sf"/>
</dbReference>
<dbReference type="RefSeq" id="WP_161350178.1">
    <property type="nucleotide sequence ID" value="NZ_WTUX01000006.1"/>
</dbReference>
<proteinExistence type="predicted"/>
<dbReference type="Gene3D" id="3.90.1200.10">
    <property type="match status" value="1"/>
</dbReference>
<dbReference type="SUPFAM" id="SSF56112">
    <property type="entry name" value="Protein kinase-like (PK-like)"/>
    <property type="match status" value="1"/>
</dbReference>
<evidence type="ECO:0000259" key="1">
    <source>
        <dbReference type="Pfam" id="PF01636"/>
    </source>
</evidence>
<dbReference type="GO" id="GO:0016740">
    <property type="term" value="F:transferase activity"/>
    <property type="evidence" value="ECO:0007669"/>
    <property type="project" value="UniProtKB-KW"/>
</dbReference>
<evidence type="ECO:0000313" key="2">
    <source>
        <dbReference type="EMBL" id="MZR12064.1"/>
    </source>
</evidence>
<keyword evidence="3" id="KW-1185">Reference proteome</keyword>
<dbReference type="AlphaFoldDB" id="A0A845M6L2"/>
<comment type="caution">
    <text evidence="2">The sequence shown here is derived from an EMBL/GenBank/DDBJ whole genome shotgun (WGS) entry which is preliminary data.</text>
</comment>
<dbReference type="EMBL" id="WTUX01000006">
    <property type="protein sequence ID" value="MZR12064.1"/>
    <property type="molecule type" value="Genomic_DNA"/>
</dbReference>
<dbReference type="InterPro" id="IPR002575">
    <property type="entry name" value="Aminoglycoside_PTrfase"/>
</dbReference>
<evidence type="ECO:0000313" key="3">
    <source>
        <dbReference type="Proteomes" id="UP000467322"/>
    </source>
</evidence>